<reference evidence="2 3" key="1">
    <citation type="submission" date="2022-05" db="EMBL/GenBank/DDBJ databases">
        <authorList>
            <consortium name="Genoscope - CEA"/>
            <person name="William W."/>
        </authorList>
    </citation>
    <scope>NUCLEOTIDE SEQUENCE [LARGE SCALE GENOMIC DNA]</scope>
</reference>
<proteinExistence type="predicted"/>
<gene>
    <name evidence="2" type="ORF">PMEA_00011591</name>
</gene>
<keyword evidence="3" id="KW-1185">Reference proteome</keyword>
<accession>A0AAU9WSH9</accession>
<comment type="caution">
    <text evidence="2">The sequence shown here is derived from an EMBL/GenBank/DDBJ whole genome shotgun (WGS) entry which is preliminary data.</text>
</comment>
<dbReference type="AlphaFoldDB" id="A0AAU9WSH9"/>
<dbReference type="GO" id="GO:0003677">
    <property type="term" value="F:DNA binding"/>
    <property type="evidence" value="ECO:0007669"/>
    <property type="project" value="InterPro"/>
</dbReference>
<dbReference type="PANTHER" id="PTHR34415:SF1">
    <property type="entry name" value="INTEGRASE CATALYTIC DOMAIN-CONTAINING PROTEIN"/>
    <property type="match status" value="1"/>
</dbReference>
<dbReference type="EMBL" id="CALNXJ010000020">
    <property type="protein sequence ID" value="CAH3123919.1"/>
    <property type="molecule type" value="Genomic_DNA"/>
</dbReference>
<name>A0AAU9WSH9_9CNID</name>
<dbReference type="Pfam" id="PF10523">
    <property type="entry name" value="BEN"/>
    <property type="match status" value="1"/>
</dbReference>
<evidence type="ECO:0000313" key="3">
    <source>
        <dbReference type="Proteomes" id="UP001159428"/>
    </source>
</evidence>
<sequence>MFLHLYEIGYSRFRRLKEHYQEHGIFPRIHGTPNECQGMQCPKNLLRQQEQAANLSYEAKSEYVKAHQEHLSTAQTEREYYRNSCNDCKSFLQTLDTDTLLNCETRGPPSFLGRYFMKLPNIKKYHHFRFSEQTPGMVYYKEFSTSPEHSFMWVKDQSVLPPSTTTSPVINPDVLSEEQKLYLYREIRQFCKPGTEDIGKILPTSSATDQYQLPDDRPNDLSTIDIHAFANLTDEVATPLSCPATPAPTPADSVTPATPLAMNISEVAVGEEIIRTCLTPSKVKEVEAMLKMEKQRHLCALKLLQFFFTKQELSTSNTDETHGKQCLDRNKLNSLKALVFAKFPVEPSEKKEKIWRAIKGKINTKSG</sequence>
<dbReference type="PANTHER" id="PTHR34415">
    <property type="entry name" value="INTEGRASE CATALYTIC DOMAIN-CONTAINING PROTEIN"/>
    <property type="match status" value="1"/>
</dbReference>
<evidence type="ECO:0000313" key="2">
    <source>
        <dbReference type="EMBL" id="CAH3123919.1"/>
    </source>
</evidence>
<dbReference type="SMART" id="SM01025">
    <property type="entry name" value="BEN"/>
    <property type="match status" value="1"/>
</dbReference>
<evidence type="ECO:0000259" key="1">
    <source>
        <dbReference type="SMART" id="SM01025"/>
    </source>
</evidence>
<feature type="domain" description="BEN" evidence="1">
    <location>
        <begin position="297"/>
        <end position="367"/>
    </location>
</feature>
<dbReference type="InterPro" id="IPR018379">
    <property type="entry name" value="BEN_domain"/>
</dbReference>
<protein>
    <recommendedName>
        <fullName evidence="1">BEN domain-containing protein</fullName>
    </recommendedName>
</protein>
<dbReference type="Proteomes" id="UP001159428">
    <property type="component" value="Unassembled WGS sequence"/>
</dbReference>
<organism evidence="2 3">
    <name type="scientific">Pocillopora meandrina</name>
    <dbReference type="NCBI Taxonomy" id="46732"/>
    <lineage>
        <taxon>Eukaryota</taxon>
        <taxon>Metazoa</taxon>
        <taxon>Cnidaria</taxon>
        <taxon>Anthozoa</taxon>
        <taxon>Hexacorallia</taxon>
        <taxon>Scleractinia</taxon>
        <taxon>Astrocoeniina</taxon>
        <taxon>Pocilloporidae</taxon>
        <taxon>Pocillopora</taxon>
    </lineage>
</organism>